<dbReference type="EMBL" id="JAMZMM010000130">
    <property type="protein sequence ID" value="MCP2729633.1"/>
    <property type="molecule type" value="Genomic_DNA"/>
</dbReference>
<evidence type="ECO:0000313" key="2">
    <source>
        <dbReference type="EMBL" id="MCP2729633.1"/>
    </source>
</evidence>
<keyword evidence="3" id="KW-1185">Reference proteome</keyword>
<sequence>MINESKFSTLQRLRRLSDLLDNAIAIPGTPLRFGLDPILGLFPGVGDFLGTAVSAYIVVEAARMGISRKILVQMAVNIVLDMVMGTVPVVGDVVDAAWKANTKNIALLEEHFKVSPSSQKADWWFLAWILGGLVLLAILLGAIAIMILRALLALIHG</sequence>
<proteinExistence type="predicted"/>
<dbReference type="Proteomes" id="UP001204953">
    <property type="component" value="Unassembled WGS sequence"/>
</dbReference>
<reference evidence="2" key="1">
    <citation type="submission" date="2022-06" db="EMBL/GenBank/DDBJ databases">
        <title>New cyanobacteria of genus Symplocastrum in benthos of Lake Baikal.</title>
        <authorList>
            <person name="Sorokovikova E."/>
            <person name="Tikhonova I."/>
            <person name="Krasnopeev A."/>
            <person name="Evseev P."/>
            <person name="Gladkikh A."/>
            <person name="Belykh O."/>
        </authorList>
    </citation>
    <scope>NUCLEOTIDE SEQUENCE</scope>
    <source>
        <strain evidence="2">BBK-W-15</strain>
    </source>
</reference>
<organism evidence="2 3">
    <name type="scientific">Limnofasciculus baicalensis BBK-W-15</name>
    <dbReference type="NCBI Taxonomy" id="2699891"/>
    <lineage>
        <taxon>Bacteria</taxon>
        <taxon>Bacillati</taxon>
        <taxon>Cyanobacteriota</taxon>
        <taxon>Cyanophyceae</taxon>
        <taxon>Coleofasciculales</taxon>
        <taxon>Coleofasciculaceae</taxon>
        <taxon>Limnofasciculus</taxon>
        <taxon>Limnofasciculus baicalensis</taxon>
    </lineage>
</organism>
<accession>A0AAE3GTT6</accession>
<protein>
    <submittedName>
        <fullName evidence="2">DUF4112 domain-containing protein</fullName>
    </submittedName>
</protein>
<dbReference type="Pfam" id="PF13430">
    <property type="entry name" value="DUF4112"/>
    <property type="match status" value="1"/>
</dbReference>
<gene>
    <name evidence="2" type="ORF">NJ959_14365</name>
</gene>
<feature type="transmembrane region" description="Helical" evidence="1">
    <location>
        <begin position="123"/>
        <end position="152"/>
    </location>
</feature>
<comment type="caution">
    <text evidence="2">The sequence shown here is derived from an EMBL/GenBank/DDBJ whole genome shotgun (WGS) entry which is preliminary data.</text>
</comment>
<name>A0AAE3GTT6_9CYAN</name>
<evidence type="ECO:0000256" key="1">
    <source>
        <dbReference type="SAM" id="Phobius"/>
    </source>
</evidence>
<keyword evidence="1" id="KW-0472">Membrane</keyword>
<keyword evidence="1" id="KW-1133">Transmembrane helix</keyword>
<feature type="transmembrane region" description="Helical" evidence="1">
    <location>
        <begin position="38"/>
        <end position="59"/>
    </location>
</feature>
<dbReference type="PANTHER" id="PTHR35519">
    <property type="entry name" value="MEMBRANE PROTEINS"/>
    <property type="match status" value="1"/>
</dbReference>
<evidence type="ECO:0000313" key="3">
    <source>
        <dbReference type="Proteomes" id="UP001204953"/>
    </source>
</evidence>
<dbReference type="PANTHER" id="PTHR35519:SF2">
    <property type="entry name" value="PH DOMAIN PROTEIN"/>
    <property type="match status" value="1"/>
</dbReference>
<dbReference type="AlphaFoldDB" id="A0AAE3GTT6"/>
<dbReference type="InterPro" id="IPR025187">
    <property type="entry name" value="DUF4112"/>
</dbReference>
<keyword evidence="1" id="KW-0812">Transmembrane</keyword>